<proteinExistence type="predicted"/>
<dbReference type="EMBL" id="JACCFK010000002">
    <property type="protein sequence ID" value="NYI92364.1"/>
    <property type="molecule type" value="Genomic_DNA"/>
</dbReference>
<dbReference type="Proteomes" id="UP000549616">
    <property type="component" value="Unassembled WGS sequence"/>
</dbReference>
<evidence type="ECO:0000313" key="3">
    <source>
        <dbReference type="EMBL" id="NYI92364.1"/>
    </source>
</evidence>
<evidence type="ECO:0000259" key="2">
    <source>
        <dbReference type="Pfam" id="PF00561"/>
    </source>
</evidence>
<gene>
    <name evidence="3" type="ORF">HNR02_005739</name>
</gene>
<accession>A0A853BC81</accession>
<keyword evidence="1" id="KW-0378">Hydrolase</keyword>
<comment type="caution">
    <text evidence="3">The sequence shown here is derived from an EMBL/GenBank/DDBJ whole genome shotgun (WGS) entry which is preliminary data.</text>
</comment>
<sequence>MLHDELSYTSIPERVRKVLAELPEKSGDSSLAQERLDSLGAIDPPKGNHDGEIEVVDGVPMTHRFVEAPGDAELLSWHLVEAGAGEPVVYLHGIPDSWYMWHKSMADLSATHHVIAIDLKGYGQSDKRRGDYRHEGVAGQLASLLDVLGLGRINLVTHDRGTVQADYLAANDPYRVIRYVRGEQHLFHYNPELSPQEHRFADPVRSRILANPGLKVAESYTYGTRHPIDDAELRRAIQEFSYPGIPEAVPRYFNSSSFRLEWIERRTRLIEAWRAPVLVLQGKHDFRQPSEFYEGVEAQLPPGSRVHLLDGGHFWAQEVPDEYSRVVREFITGTPAS</sequence>
<keyword evidence="4" id="KW-1185">Reference proteome</keyword>
<dbReference type="PANTHER" id="PTHR43329">
    <property type="entry name" value="EPOXIDE HYDROLASE"/>
    <property type="match status" value="1"/>
</dbReference>
<dbReference type="AlphaFoldDB" id="A0A853BC81"/>
<protein>
    <submittedName>
        <fullName evidence="3">Pimeloyl-ACP methyl ester carboxylesterase</fullName>
    </submittedName>
</protein>
<name>A0A853BC81_9PSEU</name>
<dbReference type="RefSeq" id="WP_179776604.1">
    <property type="nucleotide sequence ID" value="NZ_JACCFK010000002.1"/>
</dbReference>
<dbReference type="InterPro" id="IPR029058">
    <property type="entry name" value="AB_hydrolase_fold"/>
</dbReference>
<organism evidence="3 4">
    <name type="scientific">Amycolatopsis endophytica</name>
    <dbReference type="NCBI Taxonomy" id="860233"/>
    <lineage>
        <taxon>Bacteria</taxon>
        <taxon>Bacillati</taxon>
        <taxon>Actinomycetota</taxon>
        <taxon>Actinomycetes</taxon>
        <taxon>Pseudonocardiales</taxon>
        <taxon>Pseudonocardiaceae</taxon>
        <taxon>Amycolatopsis</taxon>
    </lineage>
</organism>
<dbReference type="GO" id="GO:0016787">
    <property type="term" value="F:hydrolase activity"/>
    <property type="evidence" value="ECO:0007669"/>
    <property type="project" value="UniProtKB-KW"/>
</dbReference>
<dbReference type="Pfam" id="PF00561">
    <property type="entry name" value="Abhydrolase_1"/>
    <property type="match status" value="1"/>
</dbReference>
<dbReference type="InterPro" id="IPR000639">
    <property type="entry name" value="Epox_hydrolase-like"/>
</dbReference>
<evidence type="ECO:0000313" key="4">
    <source>
        <dbReference type="Proteomes" id="UP000549616"/>
    </source>
</evidence>
<feature type="domain" description="AB hydrolase-1" evidence="2">
    <location>
        <begin position="87"/>
        <end position="314"/>
    </location>
</feature>
<reference evidence="3 4" key="1">
    <citation type="submission" date="2020-07" db="EMBL/GenBank/DDBJ databases">
        <title>Sequencing the genomes of 1000 actinobacteria strains.</title>
        <authorList>
            <person name="Klenk H.-P."/>
        </authorList>
    </citation>
    <scope>NUCLEOTIDE SEQUENCE [LARGE SCALE GENOMIC DNA]</scope>
    <source>
        <strain evidence="3 4">DSM 104006</strain>
    </source>
</reference>
<evidence type="ECO:0000256" key="1">
    <source>
        <dbReference type="ARBA" id="ARBA00022801"/>
    </source>
</evidence>
<dbReference type="SUPFAM" id="SSF53474">
    <property type="entry name" value="alpha/beta-Hydrolases"/>
    <property type="match status" value="1"/>
</dbReference>
<dbReference type="InterPro" id="IPR000073">
    <property type="entry name" value="AB_hydrolase_1"/>
</dbReference>
<dbReference type="Gene3D" id="3.40.50.1820">
    <property type="entry name" value="alpha/beta hydrolase"/>
    <property type="match status" value="1"/>
</dbReference>
<dbReference type="PRINTS" id="PR00412">
    <property type="entry name" value="EPOXHYDRLASE"/>
</dbReference>